<sequence length="224" mass="24679">MKLLKGQGSPETLLLSEHRHLGASGRIRGRGSDRSSWNVLHVSLCPCSKEFNLDWMRDQIFSDDVPRCDACGSLVKPDIVFFGENLPVRFFTSMKMDFPRCDLLIVMGTSLQVQPFAGLVGRVSKSCPRLLINMEKADPMLGLLGFGGGMDFESDKAYRDVAHISTCDDGCLALAELLGWKEELTELVKKEHGRIDSQDQREKSKGAAANESSASEAPAAKKEE</sequence>
<reference evidence="1" key="1">
    <citation type="submission" date="2022-05" db="EMBL/GenBank/DDBJ databases">
        <title>Chromosome-level genome of Chaenocephalus aceratus.</title>
        <authorList>
            <person name="Park H."/>
        </authorList>
    </citation>
    <scope>NUCLEOTIDE SEQUENCE</scope>
    <source>
        <strain evidence="1">KU_202001</strain>
    </source>
</reference>
<protein>
    <submittedName>
        <fullName evidence="1">Uncharacterized protein</fullName>
    </submittedName>
</protein>
<evidence type="ECO:0000313" key="2">
    <source>
        <dbReference type="Proteomes" id="UP001057452"/>
    </source>
</evidence>
<comment type="caution">
    <text evidence="1">The sequence shown here is derived from an EMBL/GenBank/DDBJ whole genome shotgun (WGS) entry which is preliminary data.</text>
</comment>
<gene>
    <name evidence="1" type="ORF">KUCAC02_005121</name>
</gene>
<dbReference type="Proteomes" id="UP001057452">
    <property type="component" value="Chromosome 13"/>
</dbReference>
<proteinExistence type="predicted"/>
<keyword evidence="2" id="KW-1185">Reference proteome</keyword>
<organism evidence="1 2">
    <name type="scientific">Chaenocephalus aceratus</name>
    <name type="common">Blackfin icefish</name>
    <name type="synonym">Chaenichthys aceratus</name>
    <dbReference type="NCBI Taxonomy" id="36190"/>
    <lineage>
        <taxon>Eukaryota</taxon>
        <taxon>Metazoa</taxon>
        <taxon>Chordata</taxon>
        <taxon>Craniata</taxon>
        <taxon>Vertebrata</taxon>
        <taxon>Euteleostomi</taxon>
        <taxon>Actinopterygii</taxon>
        <taxon>Neopterygii</taxon>
        <taxon>Teleostei</taxon>
        <taxon>Neoteleostei</taxon>
        <taxon>Acanthomorphata</taxon>
        <taxon>Eupercaria</taxon>
        <taxon>Perciformes</taxon>
        <taxon>Notothenioidei</taxon>
        <taxon>Channichthyidae</taxon>
        <taxon>Chaenocephalus</taxon>
    </lineage>
</organism>
<dbReference type="EMBL" id="CM043797">
    <property type="protein sequence ID" value="KAI4814946.1"/>
    <property type="molecule type" value="Genomic_DNA"/>
</dbReference>
<evidence type="ECO:0000313" key="1">
    <source>
        <dbReference type="EMBL" id="KAI4814946.1"/>
    </source>
</evidence>
<accession>A0ACB9WMV6</accession>
<name>A0ACB9WMV6_CHAAC</name>